<gene>
    <name evidence="2" type="ORF">ACFFV7_40125</name>
</gene>
<evidence type="ECO:0000313" key="2">
    <source>
        <dbReference type="EMBL" id="MFB9207450.1"/>
    </source>
</evidence>
<accession>A0ABV5ISB7</accession>
<dbReference type="EMBL" id="JBHMEI010000053">
    <property type="protein sequence ID" value="MFB9207450.1"/>
    <property type="molecule type" value="Genomic_DNA"/>
</dbReference>
<organism evidence="2 3">
    <name type="scientific">Nonomuraea spiralis</name>
    <dbReference type="NCBI Taxonomy" id="46182"/>
    <lineage>
        <taxon>Bacteria</taxon>
        <taxon>Bacillati</taxon>
        <taxon>Actinomycetota</taxon>
        <taxon>Actinomycetes</taxon>
        <taxon>Streptosporangiales</taxon>
        <taxon>Streptosporangiaceae</taxon>
        <taxon>Nonomuraea</taxon>
    </lineage>
</organism>
<dbReference type="RefSeq" id="WP_229825052.1">
    <property type="nucleotide sequence ID" value="NZ_BMRC01000046.1"/>
</dbReference>
<proteinExistence type="predicted"/>
<evidence type="ECO:0000313" key="3">
    <source>
        <dbReference type="Proteomes" id="UP001589647"/>
    </source>
</evidence>
<name>A0ABV5ISB7_9ACTN</name>
<sequence length="247" mass="27707">MSEIGELLEDAALDAAVMAWVQDGAEVRGLLSEVGNVAFEAVRPVRQFPAYRGLRNFPGLYYAASLDAHVGFESWLERDHAMLLDFDPAVTAFSSQPFWLAWEVGGRRRQHAPDFFARRMDGGAWVIDCRPEKRVDERSAEAFEFTRRACQRLGWGYRLVGEIDAARVGNLRWLAGYRHKRHGQARSLAAAVMAAFTLPAPLTRQAAEVGDPLEVLPVVFHLLWRGELSADLSRPFSEHTIVCRAGR</sequence>
<feature type="domain" description="TnsA endonuclease N-terminal" evidence="1">
    <location>
        <begin position="87"/>
        <end position="161"/>
    </location>
</feature>
<evidence type="ECO:0000259" key="1">
    <source>
        <dbReference type="Pfam" id="PF08722"/>
    </source>
</evidence>
<dbReference type="InterPro" id="IPR014833">
    <property type="entry name" value="TnsA_N"/>
</dbReference>
<keyword evidence="3" id="KW-1185">Reference proteome</keyword>
<dbReference type="InterPro" id="IPR048000">
    <property type="entry name" value="TnsA-like"/>
</dbReference>
<protein>
    <submittedName>
        <fullName evidence="2">TnsA-like heteromeric transposase endonuclease subunit</fullName>
    </submittedName>
</protein>
<comment type="caution">
    <text evidence="2">The sequence shown here is derived from an EMBL/GenBank/DDBJ whole genome shotgun (WGS) entry which is preliminary data.</text>
</comment>
<dbReference type="NCBIfam" id="NF033179">
    <property type="entry name" value="TnsA_like_Actin"/>
    <property type="match status" value="1"/>
</dbReference>
<reference evidence="2 3" key="1">
    <citation type="submission" date="2024-09" db="EMBL/GenBank/DDBJ databases">
        <authorList>
            <person name="Sun Q."/>
            <person name="Mori K."/>
        </authorList>
    </citation>
    <scope>NUCLEOTIDE SEQUENCE [LARGE SCALE GENOMIC DNA]</scope>
    <source>
        <strain evidence="2 3">CCM 3426</strain>
    </source>
</reference>
<dbReference type="Pfam" id="PF08722">
    <property type="entry name" value="Tn7_TnsA-like_N"/>
    <property type="match status" value="1"/>
</dbReference>
<dbReference type="Proteomes" id="UP001589647">
    <property type="component" value="Unassembled WGS sequence"/>
</dbReference>